<name>A0ABX3VB46_9MYCO</name>
<protein>
    <submittedName>
        <fullName evidence="1">Uncharacterized protein</fullName>
    </submittedName>
</protein>
<keyword evidence="2" id="KW-1185">Reference proteome</keyword>
<sequence length="137" mass="15355">MRWLVQDSSCSMLGHPDVQSEPQVMVVPKGGGGAVDSNLEGFSLALSEAFEQQPHMERHFEKLRRASADERDLFIPVHQTGLNIGVTLGLMSSVDTLPQEHPPVPQFINRLWIAPRFSRRVLLWTGGTGWDSFDPYN</sequence>
<proteinExistence type="predicted"/>
<comment type="caution">
    <text evidence="1">The sequence shown here is derived from an EMBL/GenBank/DDBJ whole genome shotgun (WGS) entry which is preliminary data.</text>
</comment>
<organism evidence="1 2">
    <name type="scientific">Mycolicibacterium conceptionense</name>
    <dbReference type="NCBI Taxonomy" id="451644"/>
    <lineage>
        <taxon>Bacteria</taxon>
        <taxon>Bacillati</taxon>
        <taxon>Actinomycetota</taxon>
        <taxon>Actinomycetes</taxon>
        <taxon>Mycobacteriales</taxon>
        <taxon>Mycobacteriaceae</taxon>
        <taxon>Mycolicibacterium</taxon>
    </lineage>
</organism>
<dbReference type="Proteomes" id="UP000193811">
    <property type="component" value="Unassembled WGS sequence"/>
</dbReference>
<evidence type="ECO:0000313" key="1">
    <source>
        <dbReference type="EMBL" id="ORV26743.1"/>
    </source>
</evidence>
<reference evidence="1 2" key="1">
    <citation type="submission" date="2016-01" db="EMBL/GenBank/DDBJ databases">
        <title>The new phylogeny of the genus Mycobacterium.</title>
        <authorList>
            <person name="Tarcisio F."/>
            <person name="Conor M."/>
            <person name="Antonella G."/>
            <person name="Elisabetta G."/>
            <person name="Giulia F.S."/>
            <person name="Sara T."/>
            <person name="Anna F."/>
            <person name="Clotilde B."/>
            <person name="Roberto B."/>
            <person name="Veronica D.S."/>
            <person name="Fabio R."/>
            <person name="Monica P."/>
            <person name="Olivier J."/>
            <person name="Enrico T."/>
            <person name="Nicola S."/>
        </authorList>
    </citation>
    <scope>NUCLEOTIDE SEQUENCE [LARGE SCALE GENOMIC DNA]</scope>
    <source>
        <strain evidence="1 2">CCUG 50187</strain>
    </source>
</reference>
<dbReference type="EMBL" id="LQOP01000015">
    <property type="protein sequence ID" value="ORV26743.1"/>
    <property type="molecule type" value="Genomic_DNA"/>
</dbReference>
<accession>A0ABX3VB46</accession>
<evidence type="ECO:0000313" key="2">
    <source>
        <dbReference type="Proteomes" id="UP000193811"/>
    </source>
</evidence>
<gene>
    <name evidence="1" type="ORF">AWB98_12720</name>
</gene>